<evidence type="ECO:0000256" key="13">
    <source>
        <dbReference type="ARBA" id="ARBA00041037"/>
    </source>
</evidence>
<evidence type="ECO:0000256" key="3">
    <source>
        <dbReference type="ARBA" id="ARBA00011036"/>
    </source>
</evidence>
<keyword evidence="8" id="KW-0924">Ammonia transport</keyword>
<comment type="subcellular location">
    <subcellularLocation>
        <location evidence="2">Membrane</location>
        <topology evidence="2">Multi-pass membrane protein</topology>
    </subcellularLocation>
</comment>
<evidence type="ECO:0000313" key="20">
    <source>
        <dbReference type="Proteomes" id="UP000261520"/>
    </source>
</evidence>
<dbReference type="InterPro" id="IPR024041">
    <property type="entry name" value="NH4_transpt_AmtB-like_dom"/>
</dbReference>
<evidence type="ECO:0000256" key="7">
    <source>
        <dbReference type="ARBA" id="ARBA00023136"/>
    </source>
</evidence>
<protein>
    <recommendedName>
        <fullName evidence="13">Ammonium transporter Rh type A</fullName>
    </recommendedName>
    <alternativeName>
        <fullName evidence="15">Erythrocyte membrane glycoprotein Rh50</fullName>
    </alternativeName>
    <alternativeName>
        <fullName evidence="14">Rhesus blood group family type A glycoprotein</fullName>
    </alternativeName>
</protein>
<dbReference type="AlphaFoldDB" id="A0A3B4B9S8"/>
<comment type="catalytic activity">
    <reaction evidence="12">
        <text>methylamine(out) = methylamine(in)</text>
        <dbReference type="Rhea" id="RHEA:74391"/>
        <dbReference type="ChEBI" id="CHEBI:59338"/>
    </reaction>
</comment>
<dbReference type="GO" id="GO:0005886">
    <property type="term" value="C:plasma membrane"/>
    <property type="evidence" value="ECO:0007669"/>
    <property type="project" value="InterPro"/>
</dbReference>
<evidence type="ECO:0000256" key="6">
    <source>
        <dbReference type="ARBA" id="ARBA00022989"/>
    </source>
</evidence>
<dbReference type="SUPFAM" id="SSF111352">
    <property type="entry name" value="Ammonium transporter"/>
    <property type="match status" value="1"/>
</dbReference>
<feature type="domain" description="Ammonium transporter AmtB-like" evidence="18">
    <location>
        <begin position="1"/>
        <end position="139"/>
    </location>
</feature>
<keyword evidence="5 17" id="KW-0812">Transmembrane</keyword>
<dbReference type="Gene3D" id="1.10.3430.10">
    <property type="entry name" value="Ammonium transporter AmtB like domains"/>
    <property type="match status" value="1"/>
</dbReference>
<reference evidence="19" key="1">
    <citation type="submission" date="2025-08" db="UniProtKB">
        <authorList>
            <consortium name="Ensembl"/>
        </authorList>
    </citation>
    <scope>IDENTIFICATION</scope>
</reference>
<proteinExistence type="inferred from homology"/>
<name>A0A3B4B9S8_9GOBI</name>
<evidence type="ECO:0000256" key="12">
    <source>
        <dbReference type="ARBA" id="ARBA00036281"/>
    </source>
</evidence>
<evidence type="ECO:0000256" key="2">
    <source>
        <dbReference type="ARBA" id="ARBA00004141"/>
    </source>
</evidence>
<keyword evidence="20" id="KW-1185">Reference proteome</keyword>
<feature type="transmembrane region" description="Helical" evidence="17">
    <location>
        <begin position="56"/>
        <end position="76"/>
    </location>
</feature>
<comment type="catalytic activity">
    <reaction evidence="11">
        <text>CO2(out) = CO2(in)</text>
        <dbReference type="Rhea" id="RHEA:74891"/>
        <dbReference type="ChEBI" id="CHEBI:16526"/>
    </reaction>
</comment>
<dbReference type="InterPro" id="IPR029020">
    <property type="entry name" value="Ammonium/urea_transptr"/>
</dbReference>
<dbReference type="Ensembl" id="ENSPMGT00000026915.1">
    <property type="protein sequence ID" value="ENSPMGP00000025274.1"/>
    <property type="gene ID" value="ENSPMGG00000020408.1"/>
</dbReference>
<dbReference type="InterPro" id="IPR002229">
    <property type="entry name" value="RhesusRHD"/>
</dbReference>
<keyword evidence="4" id="KW-0813">Transport</keyword>
<keyword evidence="7 17" id="KW-0472">Membrane</keyword>
<evidence type="ECO:0000256" key="10">
    <source>
        <dbReference type="ARBA" id="ARBA00025220"/>
    </source>
</evidence>
<evidence type="ECO:0000256" key="14">
    <source>
        <dbReference type="ARBA" id="ARBA00042104"/>
    </source>
</evidence>
<comment type="catalytic activity">
    <reaction evidence="1">
        <text>NH4(+)(in) = NH4(+)(out)</text>
        <dbReference type="Rhea" id="RHEA:28747"/>
        <dbReference type="ChEBI" id="CHEBI:28938"/>
    </reaction>
</comment>
<dbReference type="Pfam" id="PF00909">
    <property type="entry name" value="Ammonium_transp"/>
    <property type="match status" value="1"/>
</dbReference>
<feature type="transmembrane region" description="Helical" evidence="17">
    <location>
        <begin position="24"/>
        <end position="44"/>
    </location>
</feature>
<evidence type="ECO:0000256" key="15">
    <source>
        <dbReference type="ARBA" id="ARBA00042473"/>
    </source>
</evidence>
<evidence type="ECO:0000256" key="5">
    <source>
        <dbReference type="ARBA" id="ARBA00022692"/>
    </source>
</evidence>
<evidence type="ECO:0000256" key="1">
    <source>
        <dbReference type="ARBA" id="ARBA00000309"/>
    </source>
</evidence>
<evidence type="ECO:0000256" key="8">
    <source>
        <dbReference type="ARBA" id="ARBA00023177"/>
    </source>
</evidence>
<keyword evidence="9" id="KW-0325">Glycoprotein</keyword>
<evidence type="ECO:0000256" key="16">
    <source>
        <dbReference type="ARBA" id="ARBA00046403"/>
    </source>
</evidence>
<organism evidence="19 20">
    <name type="scientific">Periophthalmus magnuspinnatus</name>
    <dbReference type="NCBI Taxonomy" id="409849"/>
    <lineage>
        <taxon>Eukaryota</taxon>
        <taxon>Metazoa</taxon>
        <taxon>Chordata</taxon>
        <taxon>Craniata</taxon>
        <taxon>Vertebrata</taxon>
        <taxon>Euteleostomi</taxon>
        <taxon>Actinopterygii</taxon>
        <taxon>Neopterygii</taxon>
        <taxon>Teleostei</taxon>
        <taxon>Neoteleostei</taxon>
        <taxon>Acanthomorphata</taxon>
        <taxon>Gobiaria</taxon>
        <taxon>Gobiiformes</taxon>
        <taxon>Gobioidei</taxon>
        <taxon>Gobiidae</taxon>
        <taxon>Oxudercinae</taxon>
        <taxon>Periophthalmus</taxon>
    </lineage>
</organism>
<evidence type="ECO:0000256" key="9">
    <source>
        <dbReference type="ARBA" id="ARBA00023180"/>
    </source>
</evidence>
<evidence type="ECO:0000256" key="11">
    <source>
        <dbReference type="ARBA" id="ARBA00035761"/>
    </source>
</evidence>
<feature type="transmembrane region" description="Helical" evidence="17">
    <location>
        <begin position="117"/>
        <end position="137"/>
    </location>
</feature>
<comment type="function">
    <text evidence="10">Functions as an ammonia transporter. May play a role in the elimination of ammonia in the gill.</text>
</comment>
<comment type="similarity">
    <text evidence="3">Belongs to the ammonium transporter (TC 2.A.49) family. Rh subfamily.</text>
</comment>
<keyword evidence="6 17" id="KW-1133">Transmembrane helix</keyword>
<dbReference type="PANTHER" id="PTHR11730:SF32">
    <property type="entry name" value="AMMONIUM TRANSPORTER RH TYPE A"/>
    <property type="match status" value="1"/>
</dbReference>
<evidence type="ECO:0000313" key="19">
    <source>
        <dbReference type="Ensembl" id="ENSPMGP00000025274.1"/>
    </source>
</evidence>
<reference evidence="19" key="2">
    <citation type="submission" date="2025-09" db="UniProtKB">
        <authorList>
            <consortium name="Ensembl"/>
        </authorList>
    </citation>
    <scope>IDENTIFICATION</scope>
</reference>
<evidence type="ECO:0000256" key="4">
    <source>
        <dbReference type="ARBA" id="ARBA00022448"/>
    </source>
</evidence>
<sequence length="142" mass="14944">MIIHAYGAYFGLAVAPLDNTHTSLALPLLFSPGTVFLWMFWPSFNSAIADPGFTQLTAVINTYLSLAACVLTAYAMSSLVEHKGKLDMVSPKVHIQNATLAGGVAVGTCADMNIGPFGAMLIGFIAGIISTLGFKFLTVSAR</sequence>
<dbReference type="STRING" id="409849.ENSPMGP00000025274"/>
<dbReference type="GO" id="GO:0097272">
    <property type="term" value="P:ammonium homeostasis"/>
    <property type="evidence" value="ECO:0007669"/>
    <property type="project" value="TreeGrafter"/>
</dbReference>
<evidence type="ECO:0000256" key="17">
    <source>
        <dbReference type="SAM" id="Phobius"/>
    </source>
</evidence>
<dbReference type="GO" id="GO:0008519">
    <property type="term" value="F:ammonium channel activity"/>
    <property type="evidence" value="ECO:0007669"/>
    <property type="project" value="InterPro"/>
</dbReference>
<dbReference type="PRINTS" id="PR00342">
    <property type="entry name" value="RHESUSRHD"/>
</dbReference>
<evidence type="ECO:0000259" key="18">
    <source>
        <dbReference type="Pfam" id="PF00909"/>
    </source>
</evidence>
<dbReference type="Proteomes" id="UP000261520">
    <property type="component" value="Unplaced"/>
</dbReference>
<comment type="subunit">
    <text evidence="16">Homodimer. Heterotrimer; a RHCE monomer interacts with a RHAG homodimer. Component of the ankyrin-1 complex in the erythrocyte, composed of ANK1, RHCE, RHAG, SLC4A1, EPB42, GYPA, GYPB and AQP1. Interacts with GYPB (via the N-terminal); this interaction bridges the (RHAG)2(RHCE) heterotrimer with the SLC4A1 Band 3 I dimer complexed with GYPA.</text>
</comment>
<dbReference type="PANTHER" id="PTHR11730">
    <property type="entry name" value="AMMONIUM TRANSPORTER"/>
    <property type="match status" value="1"/>
</dbReference>
<accession>A0A3B4B9S8</accession>